<evidence type="ECO:0000259" key="2">
    <source>
        <dbReference type="Pfam" id="PF13360"/>
    </source>
</evidence>
<dbReference type="Pfam" id="PF13360">
    <property type="entry name" value="PQQ_2"/>
    <property type="match status" value="1"/>
</dbReference>
<dbReference type="InterPro" id="IPR018391">
    <property type="entry name" value="PQQ_b-propeller_rpt"/>
</dbReference>
<dbReference type="InterPro" id="IPR011047">
    <property type="entry name" value="Quinoprotein_ADH-like_sf"/>
</dbReference>
<feature type="transmembrane region" description="Helical" evidence="1">
    <location>
        <begin position="352"/>
        <end position="371"/>
    </location>
</feature>
<accession>A0A4R6KA30</accession>
<dbReference type="SUPFAM" id="SSF109604">
    <property type="entry name" value="HD-domain/PDEase-like"/>
    <property type="match status" value="1"/>
</dbReference>
<keyword evidence="1" id="KW-1133">Transmembrane helix</keyword>
<dbReference type="OrthoDB" id="9808993at2"/>
<dbReference type="SMART" id="SM00564">
    <property type="entry name" value="PQQ"/>
    <property type="match status" value="5"/>
</dbReference>
<protein>
    <submittedName>
        <fullName evidence="3">Putative metal-dependent HD superfamily phosphohydrolase</fullName>
    </submittedName>
</protein>
<keyword evidence="3" id="KW-0378">Hydrolase</keyword>
<dbReference type="SUPFAM" id="SSF103473">
    <property type="entry name" value="MFS general substrate transporter"/>
    <property type="match status" value="1"/>
</dbReference>
<keyword evidence="4" id="KW-1185">Reference proteome</keyword>
<proteinExistence type="predicted"/>
<feature type="transmembrane region" description="Helical" evidence="1">
    <location>
        <begin position="215"/>
        <end position="238"/>
    </location>
</feature>
<comment type="caution">
    <text evidence="3">The sequence shown here is derived from an EMBL/GenBank/DDBJ whole genome shotgun (WGS) entry which is preliminary data.</text>
</comment>
<name>A0A4R6KA30_9ACTN</name>
<dbReference type="InterPro" id="IPR009218">
    <property type="entry name" value="HD_phosphohydro"/>
</dbReference>
<dbReference type="InterPro" id="IPR002372">
    <property type="entry name" value="PQQ_rpt_dom"/>
</dbReference>
<sequence>MSIRERWHDLIPDAGELVGDLVDRYTDRRRRAYRDRYLVTALDAADDLIQLATDPVAVQLAVWFHRAAHSDGASRADDAKASARLAAELLPRYGVSATRVAEVERLIRLTGSPDQTPAAEDDPNGAVVHDAAMAVTASAPAAYQTHAAEVRRTARDRERYAEQRHREIEQLLRTGIFRTPLARDLMEAAARANLEHERELTDEVIPARWRGWEIAALRAVAVFGALAATSLTVVGSWSPWSEPASDGAPGGVTVLLGLSGLVLTAVLYQLGRESDRRARIAAGGIAATGLIAFVVCLVRMPEVNPANGIGLRVPLFLTAAPLLMLSAGAAVAAGLLRARTRRHVPERNRGQVLAWLGTAAVVVLLLVYAAVPLAQSYVVSNNEHLSESSTPGQPAPASTLDGTVLWSVGNRSAGPFADAVATRHGIAVPDRSGGVLMLDGQTGEQRWNYRRSDVLDERPKLFALAGGAALLVRWDDAGDLVLDTATGRRIATWPPGSRDKHRDLESVDPLVTGQSVSKGSDKLRGTDLDGHTRWTYEPGRCLNISAEAANEAVVAFLDSSCGDSDRLVGLDLRTGKELWSQDRPDMPLGPIAADGVVVVVEGPESALPDLGELRAIDPRSGNDVWRTPAPSGDCIRPVPAGGLLILACETGNLTRFVAVEAATGRTAWQHQTPEVEGNRYAVSASSRVVIGTNDTGKGCKVLSVDRTGAQTVDVRAPEITADNYCRSIVYALGDLIMIETDEGAIALR</sequence>
<keyword evidence="1" id="KW-0812">Transmembrane</keyword>
<evidence type="ECO:0000313" key="4">
    <source>
        <dbReference type="Proteomes" id="UP000295388"/>
    </source>
</evidence>
<feature type="domain" description="Pyrrolo-quinoline quinone repeat" evidence="2">
    <location>
        <begin position="567"/>
        <end position="708"/>
    </location>
</feature>
<dbReference type="InterPro" id="IPR015943">
    <property type="entry name" value="WD40/YVTN_repeat-like_dom_sf"/>
</dbReference>
<dbReference type="RefSeq" id="WP_133801814.1">
    <property type="nucleotide sequence ID" value="NZ_SNWQ01000010.1"/>
</dbReference>
<feature type="transmembrane region" description="Helical" evidence="1">
    <location>
        <begin position="250"/>
        <end position="268"/>
    </location>
</feature>
<dbReference type="SUPFAM" id="SSF50998">
    <property type="entry name" value="Quinoprotein alcohol dehydrogenase-like"/>
    <property type="match status" value="1"/>
</dbReference>
<dbReference type="InterPro" id="IPR036259">
    <property type="entry name" value="MFS_trans_sf"/>
</dbReference>
<dbReference type="Proteomes" id="UP000295388">
    <property type="component" value="Unassembled WGS sequence"/>
</dbReference>
<dbReference type="PANTHER" id="PTHR21174:SF0">
    <property type="entry name" value="HD PHOSPHOHYDROLASE FAMILY PROTEIN-RELATED"/>
    <property type="match status" value="1"/>
</dbReference>
<dbReference type="Gene3D" id="2.130.10.10">
    <property type="entry name" value="YVTN repeat-like/Quinoprotein amine dehydrogenase"/>
    <property type="match status" value="1"/>
</dbReference>
<dbReference type="PANTHER" id="PTHR21174">
    <property type="match status" value="1"/>
</dbReference>
<dbReference type="GO" id="GO:0016787">
    <property type="term" value="F:hydrolase activity"/>
    <property type="evidence" value="ECO:0007669"/>
    <property type="project" value="UniProtKB-KW"/>
</dbReference>
<evidence type="ECO:0000313" key="3">
    <source>
        <dbReference type="EMBL" id="TDO46645.1"/>
    </source>
</evidence>
<feature type="transmembrane region" description="Helical" evidence="1">
    <location>
        <begin position="313"/>
        <end position="336"/>
    </location>
</feature>
<dbReference type="AlphaFoldDB" id="A0A4R6KA30"/>
<dbReference type="EMBL" id="SNWQ01000010">
    <property type="protein sequence ID" value="TDO46645.1"/>
    <property type="molecule type" value="Genomic_DNA"/>
</dbReference>
<evidence type="ECO:0000256" key="1">
    <source>
        <dbReference type="SAM" id="Phobius"/>
    </source>
</evidence>
<feature type="transmembrane region" description="Helical" evidence="1">
    <location>
        <begin position="280"/>
        <end position="301"/>
    </location>
</feature>
<dbReference type="Gene3D" id="1.10.3210.10">
    <property type="entry name" value="Hypothetical protein af1432"/>
    <property type="match status" value="1"/>
</dbReference>
<keyword evidence="1" id="KW-0472">Membrane</keyword>
<gene>
    <name evidence="3" type="ORF">EV643_11028</name>
</gene>
<reference evidence="3 4" key="1">
    <citation type="submission" date="2019-03" db="EMBL/GenBank/DDBJ databases">
        <title>Genomic Encyclopedia of Type Strains, Phase III (KMG-III): the genomes of soil and plant-associated and newly described type strains.</title>
        <authorList>
            <person name="Whitman W."/>
        </authorList>
    </citation>
    <scope>NUCLEOTIDE SEQUENCE [LARGE SCALE GENOMIC DNA]</scope>
    <source>
        <strain evidence="3 4">VKM Ac-2527</strain>
    </source>
</reference>
<organism evidence="3 4">
    <name type="scientific">Kribbella caucasensis</name>
    <dbReference type="NCBI Taxonomy" id="2512215"/>
    <lineage>
        <taxon>Bacteria</taxon>
        <taxon>Bacillati</taxon>
        <taxon>Actinomycetota</taxon>
        <taxon>Actinomycetes</taxon>
        <taxon>Propionibacteriales</taxon>
        <taxon>Kribbellaceae</taxon>
        <taxon>Kribbella</taxon>
    </lineage>
</organism>